<protein>
    <submittedName>
        <fullName evidence="1">Growth factor receptor bound protein 10</fullName>
    </submittedName>
</protein>
<evidence type="ECO:0000313" key="1">
    <source>
        <dbReference type="Ensembl" id="ENSP00000495397.1"/>
    </source>
</evidence>
<keyword evidence="3" id="KW-1267">Proteomics identification</keyword>
<dbReference type="OrthoDB" id="6278443at2759"/>
<proteinExistence type="evidence at protein level"/>
<reference evidence="1 2" key="3">
    <citation type="journal article" date="2004" name="Nature">
        <title>Finishing the euchromatic sequence of the human genome.</title>
        <authorList>
            <consortium name="International Human Genome Sequencing Consortium"/>
        </authorList>
    </citation>
    <scope>NUCLEOTIDE SEQUENCE [LARGE SCALE GENOMIC DNA]</scope>
</reference>
<dbReference type="EMBL" id="AC007089">
    <property type="status" value="NOT_ANNOTATED_CDS"/>
    <property type="molecule type" value="Genomic_DNA"/>
</dbReference>
<reference evidence="1" key="4">
    <citation type="submission" date="2025-08" db="UniProtKB">
        <authorList>
            <consortium name="Ensembl"/>
        </authorList>
    </citation>
    <scope>IDENTIFICATION</scope>
</reference>
<dbReference type="HGNC" id="HGNC:4564">
    <property type="gene designation" value="GRB10"/>
</dbReference>
<keyword evidence="2" id="KW-1185">Reference proteome</keyword>
<dbReference type="AlphaFoldDB" id="A0A2R8Y6Q4"/>
<organism evidence="1 2">
    <name type="scientific">Homo sapiens</name>
    <name type="common">Human</name>
    <dbReference type="NCBI Taxonomy" id="9606"/>
    <lineage>
        <taxon>Eukaryota</taxon>
        <taxon>Metazoa</taxon>
        <taxon>Chordata</taxon>
        <taxon>Craniata</taxon>
        <taxon>Vertebrata</taxon>
        <taxon>Euteleostomi</taxon>
        <taxon>Mammalia</taxon>
        <taxon>Eutheria</taxon>
        <taxon>Euarchontoglires</taxon>
        <taxon>Primates</taxon>
        <taxon>Haplorrhini</taxon>
        <taxon>Catarrhini</taxon>
        <taxon>Hominidae</taxon>
        <taxon>Homo</taxon>
    </lineage>
</organism>
<sequence>MQLFAFADCLSKRLPDDCLGACALWKLGFGADHNAEQEAAAAGPVTGSSVTSSPVTGSQVLTWVLSVKPGWPPQQTVLQSQLLTGSENIVHRAG</sequence>
<reference evidence="1 2" key="2">
    <citation type="journal article" date="2003" name="Nature">
        <title>The DNA sequence of human chromosome 7.</title>
        <authorList>
            <person name="Hillier L.W."/>
            <person name="Fulton R.S."/>
            <person name="Fulton L.A."/>
            <person name="Graves T.A."/>
            <person name="Pepin K.H."/>
            <person name="Wagner-McPherson C."/>
            <person name="Layman D."/>
            <person name="Maas J."/>
            <person name="Jaeger S."/>
            <person name="Walker R."/>
            <person name="Wylie K."/>
            <person name="Sekhon M."/>
            <person name="Becker M.C."/>
            <person name="O'Laughlin M.D."/>
            <person name="Schaller M.E."/>
            <person name="Fewell G.A."/>
            <person name="Delehaunty K.D."/>
            <person name="Miner T.L."/>
            <person name="Nash W.E."/>
            <person name="Cordes M."/>
            <person name="Du H."/>
            <person name="Sun H."/>
            <person name="Edwards J."/>
            <person name="Bradshaw-Cordum H."/>
            <person name="Ali J."/>
            <person name="Andrews S."/>
            <person name="Isak A."/>
            <person name="Vanbrunt A."/>
            <person name="Nguyen C."/>
            <person name="Du F."/>
            <person name="Lamar B."/>
            <person name="Courtney L."/>
            <person name="Kalicki J."/>
            <person name="Ozersky P."/>
            <person name="Bielicki L."/>
            <person name="Scott K."/>
            <person name="Holmes A."/>
            <person name="Harkins R."/>
            <person name="Harris A."/>
            <person name="Strong C.M."/>
            <person name="Hou S."/>
            <person name="Tomlinson C."/>
            <person name="Dauphin-Kohlberg S."/>
            <person name="Kozlowicz-Reilly A."/>
            <person name="Leonard S."/>
            <person name="Rohlfing T."/>
            <person name="Rock S.M."/>
            <person name="Tin-Wollam A.M."/>
            <person name="Abbott A."/>
            <person name="Minx P."/>
            <person name="Maupin R."/>
            <person name="Strowmatt C."/>
            <person name="Latreille P."/>
            <person name="Miller N."/>
            <person name="Johnson D."/>
            <person name="Murray J."/>
            <person name="Woessner J.P."/>
            <person name="Wendl M.C."/>
            <person name="Yang S.P."/>
            <person name="Schultz B.R."/>
            <person name="Wallis J.W."/>
            <person name="Spieth J."/>
            <person name="Bieri T.A."/>
            <person name="Nelson J.O."/>
            <person name="Berkowicz N."/>
            <person name="Wohldmann P.E."/>
            <person name="Cook L.L."/>
            <person name="Hickenbotham M.T."/>
            <person name="Eldred J."/>
            <person name="Williams D."/>
            <person name="Bedell J.A."/>
            <person name="Mardis E.R."/>
            <person name="Clifton S.W."/>
            <person name="Chissoe S.L."/>
            <person name="Marra M.A."/>
            <person name="Raymond C."/>
            <person name="Haugen E."/>
            <person name="Gillett W."/>
            <person name="Zhou Y."/>
            <person name="James R."/>
            <person name="Phelps K."/>
            <person name="Iadanoto S."/>
            <person name="Bubb K."/>
            <person name="Simms E."/>
            <person name="Levy R."/>
            <person name="Clendenning J."/>
            <person name="Kaul R."/>
            <person name="Kent W.J."/>
            <person name="Furey T.S."/>
            <person name="Baertsch R.A."/>
            <person name="Brent M.R."/>
            <person name="Keibler E."/>
            <person name="Flicek P."/>
            <person name="Bork P."/>
            <person name="Suyama M."/>
            <person name="Bailey J.A."/>
            <person name="Portnoy M.E."/>
            <person name="Torrents D."/>
            <person name="Chinwalla A.T."/>
            <person name="Gish W.R."/>
            <person name="Eddy S.R."/>
            <person name="McPherson J.D."/>
            <person name="Olson M.V."/>
            <person name="Eichler E.E."/>
            <person name="Green E.D."/>
            <person name="Waterston R.H."/>
            <person name="Wilson R.K."/>
        </authorList>
    </citation>
    <scope>NUCLEOTIDE SEQUENCE [LARGE SCALE GENOMIC DNA]</scope>
</reference>
<dbReference type="ChiTaRS" id="GRB10">
    <property type="organism name" value="human"/>
</dbReference>
<dbReference type="EMBL" id="AC080092">
    <property type="status" value="NOT_ANNOTATED_CDS"/>
    <property type="molecule type" value="Genomic_DNA"/>
</dbReference>
<dbReference type="EMBL" id="AC004920">
    <property type="status" value="NOT_ANNOTATED_CDS"/>
    <property type="molecule type" value="Genomic_DNA"/>
</dbReference>
<dbReference type="OpenTargets" id="ENSG00000106070"/>
<dbReference type="EMBL" id="AC005153">
    <property type="status" value="NOT_ANNOTATED_CDS"/>
    <property type="molecule type" value="Genomic_DNA"/>
</dbReference>
<evidence type="ECO:0007829" key="3">
    <source>
        <dbReference type="PeptideAtlas" id="A0A2R8Y6Q4"/>
    </source>
</evidence>
<evidence type="ECO:0000313" key="2">
    <source>
        <dbReference type="Proteomes" id="UP000005640"/>
    </source>
</evidence>
<dbReference type="Ensembl" id="ENST00000644769.1">
    <property type="protein sequence ID" value="ENSP00000495397.1"/>
    <property type="gene ID" value="ENSG00000106070.21"/>
</dbReference>
<accession>A0A2R8Y6Q4</accession>
<dbReference type="Proteomes" id="UP000005640">
    <property type="component" value="Chromosome 7"/>
</dbReference>
<dbReference type="Bgee" id="ENSG00000106070">
    <property type="expression patterns" value="Expressed in body of pancreas and 197 other cell types or tissues"/>
</dbReference>
<gene>
    <name evidence="1" type="primary">GRB10</name>
</gene>
<dbReference type="GeneTree" id="ENSGT00940000155909"/>
<reference evidence="1 2" key="1">
    <citation type="journal article" date="2001" name="Nature">
        <title>Initial sequencing and analysis of the human genome.</title>
        <authorList>
            <consortium name="International Human Genome Sequencing Consortium"/>
            <person name="Lander E.S."/>
            <person name="Linton L.M."/>
            <person name="Birren B."/>
            <person name="Nusbaum C."/>
            <person name="Zody M.C."/>
            <person name="Baldwin J."/>
            <person name="Devon K."/>
            <person name="Dewar K."/>
            <person name="Doyle M."/>
            <person name="FitzHugh W."/>
            <person name="Funke R."/>
            <person name="Gage D."/>
            <person name="Harris K."/>
            <person name="Heaford A."/>
            <person name="Howland J."/>
            <person name="Kann L."/>
            <person name="Lehoczky J."/>
            <person name="LeVine R."/>
            <person name="McEwan P."/>
            <person name="McKernan K."/>
            <person name="Meldrim J."/>
            <person name="Mesirov J.P."/>
            <person name="Miranda C."/>
            <person name="Morris W."/>
            <person name="Naylor J."/>
            <person name="Raymond C."/>
            <person name="Rosetti M."/>
            <person name="Santos R."/>
            <person name="Sheridan A."/>
            <person name="Sougnez C."/>
            <person name="Stange-Thomann N."/>
            <person name="Stojanovic N."/>
            <person name="Subramanian A."/>
            <person name="Wyman D."/>
            <person name="Rogers J."/>
            <person name="Sulston J."/>
            <person name="Ainscough R."/>
            <person name="Beck S."/>
            <person name="Bentley D."/>
            <person name="Burton J."/>
            <person name="Clee C."/>
            <person name="Carter N."/>
            <person name="Coulson A."/>
            <person name="Deadman R."/>
            <person name="Deloukas P."/>
            <person name="Dunham A."/>
            <person name="Dunham I."/>
            <person name="Durbin R."/>
            <person name="French L."/>
            <person name="Grafham D."/>
            <person name="Gregory S."/>
            <person name="Hubbard T."/>
            <person name="Humphray S."/>
            <person name="Hunt A."/>
            <person name="Jones M."/>
            <person name="Lloyd C."/>
            <person name="McMurray A."/>
            <person name="Matthews L."/>
            <person name="Mercer S."/>
            <person name="Milne S."/>
            <person name="Mullikin J.C."/>
            <person name="Mungall A."/>
            <person name="Plumb R."/>
            <person name="Ross M."/>
            <person name="Shownkeen R."/>
            <person name="Sims S."/>
            <person name="Waterston R.H."/>
            <person name="Wilson R.K."/>
            <person name="Hillier L.W."/>
            <person name="McPherson J.D."/>
            <person name="Marra M.A."/>
            <person name="Mardis E.R."/>
            <person name="Fulton L.A."/>
            <person name="Chinwalla A.T."/>
            <person name="Pepin K.H."/>
            <person name="Gish W.R."/>
            <person name="Chissoe S.L."/>
            <person name="Wendl M.C."/>
            <person name="Delehaunty K.D."/>
            <person name="Miner T.L."/>
            <person name="Delehaunty A."/>
            <person name="Kramer J.B."/>
            <person name="Cook L.L."/>
            <person name="Fulton R.S."/>
            <person name="Johnson D.L."/>
            <person name="Minx P.J."/>
            <person name="Clifton S.W."/>
            <person name="Hawkins T."/>
            <person name="Branscomb E."/>
            <person name="Predki P."/>
            <person name="Richardson P."/>
            <person name="Wenning S."/>
            <person name="Slezak T."/>
            <person name="Doggett N."/>
            <person name="Cheng J.F."/>
            <person name="Olsen A."/>
            <person name="Lucas S."/>
            <person name="Elkin C."/>
            <person name="Uberbacher E."/>
            <person name="Frazier M."/>
            <person name="Gibbs R.A."/>
            <person name="Muzny D.M."/>
            <person name="Scherer S.E."/>
            <person name="Bouck J.B."/>
            <person name="Sodergren E.J."/>
            <person name="Worley K.C."/>
            <person name="Rives C.M."/>
            <person name="Gorrell J.H."/>
            <person name="Metzker M.L."/>
            <person name="Naylor S.L."/>
            <person name="Kucherlapati R.S."/>
            <person name="Nelson D.L."/>
            <person name="Weinstock G.M."/>
            <person name="Sakaki Y."/>
            <person name="Fujiyama A."/>
            <person name="Hattori M."/>
            <person name="Yada T."/>
            <person name="Toyoda A."/>
            <person name="Itoh T."/>
            <person name="Kawagoe C."/>
            <person name="Watanabe H."/>
            <person name="Totoki Y."/>
            <person name="Taylor T."/>
            <person name="Weissenbach J."/>
            <person name="Heilig R."/>
            <person name="Saurin W."/>
            <person name="Artiguenave F."/>
            <person name="Brottier P."/>
            <person name="Bruls T."/>
            <person name="Pelletier E."/>
            <person name="Robert C."/>
            <person name="Wincker P."/>
            <person name="Smith D.R."/>
            <person name="Doucette-Stamm L."/>
            <person name="Rubenfield M."/>
            <person name="Weinstock K."/>
            <person name="Lee H.M."/>
            <person name="Dubois J."/>
            <person name="Rosenthal A."/>
            <person name="Platzer M."/>
            <person name="Nyakatura G."/>
            <person name="Taudien S."/>
            <person name="Rump A."/>
            <person name="Yang H."/>
            <person name="Yu J."/>
            <person name="Wang J."/>
            <person name="Huang G."/>
            <person name="Gu J."/>
            <person name="Hood L."/>
            <person name="Rowen L."/>
            <person name="Madan A."/>
            <person name="Qin S."/>
            <person name="Davis R.W."/>
            <person name="Federspiel N.A."/>
            <person name="Abola A.P."/>
            <person name="Proctor M.J."/>
            <person name="Myers R.M."/>
            <person name="Schmutz J."/>
            <person name="Dickson M."/>
            <person name="Grimwood J."/>
            <person name="Cox D.R."/>
            <person name="Olson M.V."/>
            <person name="Kaul R."/>
            <person name="Raymond C."/>
            <person name="Shimizu N."/>
            <person name="Kawasaki K."/>
            <person name="Minoshima S."/>
            <person name="Evans G.A."/>
            <person name="Athanasiou M."/>
            <person name="Schultz R."/>
            <person name="Roe B.A."/>
            <person name="Chen F."/>
            <person name="Pan H."/>
            <person name="Ramser J."/>
            <person name="Lehrach H."/>
            <person name="Reinhardt R."/>
            <person name="McCombie W.R."/>
            <person name="de la Bastide M."/>
            <person name="Dedhia N."/>
            <person name="Blocker H."/>
            <person name="Hornischer K."/>
            <person name="Nordsiek G."/>
            <person name="Agarwala R."/>
            <person name="Aravind L."/>
            <person name="Bailey J.A."/>
            <person name="Bateman A."/>
            <person name="Batzoglou S."/>
            <person name="Birney E."/>
            <person name="Bork P."/>
            <person name="Brown D.G."/>
            <person name="Burge C.B."/>
            <person name="Cerutti L."/>
            <person name="Chen H.C."/>
            <person name="Church D."/>
            <person name="Clamp M."/>
            <person name="Copley R.R."/>
            <person name="Doerks T."/>
            <person name="Eddy S.R."/>
            <person name="Eichler E.E."/>
            <person name="Furey T.S."/>
            <person name="Galagan J."/>
            <person name="Gilbert J.G."/>
            <person name="Harmon C."/>
            <person name="Hayashizaki Y."/>
            <person name="Haussler D."/>
            <person name="Hermjakob H."/>
            <person name="Hokamp K."/>
            <person name="Jang W."/>
            <person name="Johnson L.S."/>
            <person name="Jones T.A."/>
            <person name="Kasif S."/>
            <person name="Kaspryzk A."/>
            <person name="Kennedy S."/>
            <person name="Kent W.J."/>
            <person name="Kitts P."/>
            <person name="Koonin E.V."/>
            <person name="Korf I."/>
            <person name="Kulp D."/>
            <person name="Lancet D."/>
            <person name="Lowe T.M."/>
            <person name="McLysaght A."/>
            <person name="Mikkelsen T."/>
            <person name="Moran J.V."/>
            <person name="Mulder N."/>
            <person name="Pollara V.J."/>
            <person name="Ponting C.P."/>
            <person name="Schuler G."/>
            <person name="Schultz J."/>
            <person name="Slater G."/>
            <person name="Smit A.F."/>
            <person name="Stupka E."/>
            <person name="Szustakowski J."/>
            <person name="Thierry-Mieg D."/>
            <person name="Thierry-Mieg J."/>
            <person name="Wagner L."/>
            <person name="Wallis J."/>
            <person name="Wheeler R."/>
            <person name="Williams A."/>
            <person name="Wolf Y.I."/>
            <person name="Wolfe K.H."/>
            <person name="Yang S.P."/>
            <person name="Yeh R.F."/>
            <person name="Collins F."/>
            <person name="Guyer M.S."/>
            <person name="Peterson J."/>
            <person name="Felsenfeld A."/>
            <person name="Wetterstrand K.A."/>
            <person name="Patrinos A."/>
            <person name="Morgan M.J."/>
            <person name="de Jong P."/>
            <person name="Catanese J.J."/>
            <person name="Osoegawa K."/>
            <person name="Shizuya H."/>
            <person name="Choi S."/>
            <person name="Chen Y.J."/>
        </authorList>
    </citation>
    <scope>NUCLEOTIDE SEQUENCE [LARGE SCALE GENOMIC DNA]</scope>
</reference>
<name>A0A2R8Y6Q4_HUMAN</name>
<reference evidence="1" key="5">
    <citation type="submission" date="2025-09" db="UniProtKB">
        <authorList>
            <consortium name="Ensembl"/>
        </authorList>
    </citation>
    <scope>IDENTIFICATION</scope>
</reference>
<dbReference type="ExpressionAtlas" id="A0A2R8Y6Q4">
    <property type="expression patterns" value="baseline and differential"/>
</dbReference>
<dbReference type="VEuPathDB" id="HostDB:ENSG00000106070"/>
<dbReference type="Ensembl" id="ENST00000644769.1">
    <property type="protein sequence ID" value="ENSP00000495397.1"/>
    <property type="gene ID" value="ENSG00000106070.20"/>
</dbReference>